<dbReference type="CDD" id="cd01830">
    <property type="entry name" value="XynE_like"/>
    <property type="match status" value="1"/>
</dbReference>
<dbReference type="Pfam" id="PF13472">
    <property type="entry name" value="Lipase_GDSL_2"/>
    <property type="match status" value="1"/>
</dbReference>
<dbReference type="InterPro" id="IPR036514">
    <property type="entry name" value="SGNH_hydro_sf"/>
</dbReference>
<dbReference type="Proteomes" id="UP000198427">
    <property type="component" value="Unassembled WGS sequence"/>
</dbReference>
<dbReference type="AlphaFoldDB" id="A0A2K9H5X3"/>
<dbReference type="KEGG" id="pje:CRM71_00905"/>
<dbReference type="Gene3D" id="3.40.50.1110">
    <property type="entry name" value="SGNH hydrolase"/>
    <property type="match status" value="1"/>
</dbReference>
<proteinExistence type="predicted"/>
<reference evidence="2 3" key="1">
    <citation type="submission" date="2017-06" db="EMBL/GenBank/DDBJ databases">
        <authorList>
            <person name="Varghese N."/>
            <person name="Submissions S."/>
        </authorList>
    </citation>
    <scope>NUCLEOTIDE SEQUENCE [LARGE SCALE GENOMIC DNA]</scope>
    <source>
        <strain evidence="2 3">DSM 26989</strain>
    </source>
</reference>
<gene>
    <name evidence="2" type="ORF">SAMN06265364_10736</name>
</gene>
<comment type="caution">
    <text evidence="2">The sequence shown here is derived from an EMBL/GenBank/DDBJ whole genome shotgun (WGS) entry which is preliminary data.</text>
</comment>
<feature type="domain" description="SGNH hydrolase-type esterase" evidence="1">
    <location>
        <begin position="197"/>
        <end position="386"/>
    </location>
</feature>
<name>A0A2K9H5X3_9BACT</name>
<dbReference type="PANTHER" id="PTHR43784">
    <property type="entry name" value="GDSL-LIKE LIPASE/ACYLHYDROLASE, PUTATIVE (AFU_ORTHOLOGUE AFUA_2G00820)-RELATED"/>
    <property type="match status" value="1"/>
</dbReference>
<dbReference type="RefSeq" id="WP_089365739.1">
    <property type="nucleotide sequence ID" value="NZ_CP023863.1"/>
</dbReference>
<evidence type="ECO:0000313" key="3">
    <source>
        <dbReference type="Proteomes" id="UP000198427"/>
    </source>
</evidence>
<keyword evidence="3" id="KW-1185">Reference proteome</keyword>
<sequence>MFTRKILFVLLLFITLNTYAQQERWVGTWACAPQTVDKGFMPYNNQMTNRSVRQVVKVSIGGPVIRLQLSNELSSEPVEITSVYIAKAGEGSEIQKNSAKYLRFNNKRRVTIPAGKAAFSDALKFDLQPLERLSITINYLKAPKEPTVHMGSRTTSYILRGVTNANTDFSTAFKEDHWFNISAIDVLDASASSVAILGNSITDGKGCVTNAQDRWPDFMSAVLNGEHDPKSPQTGVLNLGIGDNRILSVGLGQPGKERFDRDILGQRGLRAVIIFEAINDIGTSTNPEETARQLIEAYQVMIKKARQRGLKVYMGTITPFNGCKGYFTEARDAARKTVNEWIRTNHEIDGFIDFDVLMRDPSSPDRLRKEWQIGDWLHPNPKGYKAMGEYAAKRLEELNVPTPSSQRPLTERK</sequence>
<dbReference type="SUPFAM" id="SSF52266">
    <property type="entry name" value="SGNH hydrolase"/>
    <property type="match status" value="1"/>
</dbReference>
<evidence type="ECO:0000259" key="1">
    <source>
        <dbReference type="Pfam" id="PF13472"/>
    </source>
</evidence>
<organism evidence="2 3">
    <name type="scientific">Prevotella jejuni</name>
    <dbReference type="NCBI Taxonomy" id="1177574"/>
    <lineage>
        <taxon>Bacteria</taxon>
        <taxon>Pseudomonadati</taxon>
        <taxon>Bacteroidota</taxon>
        <taxon>Bacteroidia</taxon>
        <taxon>Bacteroidales</taxon>
        <taxon>Prevotellaceae</taxon>
        <taxon>Prevotella</taxon>
    </lineage>
</organism>
<dbReference type="PANTHER" id="PTHR43784:SF2">
    <property type="entry name" value="GDSL-LIKE LIPASE_ACYLHYDROLASE, PUTATIVE (AFU_ORTHOLOGUE AFUA_2G00820)-RELATED"/>
    <property type="match status" value="1"/>
</dbReference>
<dbReference type="GeneID" id="94028000"/>
<dbReference type="OrthoDB" id="9794725at2"/>
<dbReference type="InterPro" id="IPR053140">
    <property type="entry name" value="GDSL_Rv0518-like"/>
</dbReference>
<evidence type="ECO:0000313" key="2">
    <source>
        <dbReference type="EMBL" id="SNR72756.1"/>
    </source>
</evidence>
<dbReference type="EMBL" id="FZNZ01000007">
    <property type="protein sequence ID" value="SNR72756.1"/>
    <property type="molecule type" value="Genomic_DNA"/>
</dbReference>
<accession>A0A2K9H5X3</accession>
<dbReference type="InterPro" id="IPR013830">
    <property type="entry name" value="SGNH_hydro"/>
</dbReference>
<dbReference type="GO" id="GO:0016788">
    <property type="term" value="F:hydrolase activity, acting on ester bonds"/>
    <property type="evidence" value="ECO:0007669"/>
    <property type="project" value="UniProtKB-ARBA"/>
</dbReference>
<protein>
    <submittedName>
        <fullName evidence="2">Lysophospholipase L1</fullName>
    </submittedName>
</protein>